<evidence type="ECO:0000259" key="9">
    <source>
        <dbReference type="Pfam" id="PF21157"/>
    </source>
</evidence>
<keyword evidence="4 5" id="KW-0862">Zinc</keyword>
<keyword evidence="3 5" id="KW-0863">Zinc-finger</keyword>
<dbReference type="Proteomes" id="UP000770889">
    <property type="component" value="Unassembled WGS sequence"/>
</dbReference>
<evidence type="ECO:0000313" key="10">
    <source>
        <dbReference type="EMBL" id="MBT2987735.1"/>
    </source>
</evidence>
<dbReference type="PROSITE" id="PS01102">
    <property type="entry name" value="ZF_DKSA_1"/>
    <property type="match status" value="1"/>
</dbReference>
<keyword evidence="2 5" id="KW-0479">Metal-binding</keyword>
<dbReference type="InterPro" id="IPR000962">
    <property type="entry name" value="Znf_DskA_TraR"/>
</dbReference>
<dbReference type="EMBL" id="JAHHGM010000002">
    <property type="protein sequence ID" value="MBT2987735.1"/>
    <property type="molecule type" value="Genomic_DNA"/>
</dbReference>
<evidence type="ECO:0000313" key="11">
    <source>
        <dbReference type="Proteomes" id="UP000770889"/>
    </source>
</evidence>
<dbReference type="Pfam" id="PF01258">
    <property type="entry name" value="zf-dskA_traR"/>
    <property type="match status" value="1"/>
</dbReference>
<dbReference type="GO" id="GO:0008270">
    <property type="term" value="F:zinc ion binding"/>
    <property type="evidence" value="ECO:0007669"/>
    <property type="project" value="UniProtKB-UniRule"/>
</dbReference>
<dbReference type="SUPFAM" id="SSF109635">
    <property type="entry name" value="DnaK suppressor protein DksA, alpha-hairpin domain"/>
    <property type="match status" value="1"/>
</dbReference>
<comment type="function">
    <text evidence="5">Transcription factor that acts by binding directly to the RNA polymerase (RNAP). Required for negative regulation of rRNA expression and positive regulation of several amino acid biosynthesis promoters. Also required for regulation of fis expression.</text>
</comment>
<evidence type="ECO:0000256" key="3">
    <source>
        <dbReference type="ARBA" id="ARBA00022771"/>
    </source>
</evidence>
<dbReference type="AlphaFoldDB" id="A0A944MAY3"/>
<organism evidence="10 11">
    <name type="scientific">Candidatus Thiodiazotropha taylori</name>
    <dbReference type="NCBI Taxonomy" id="2792791"/>
    <lineage>
        <taxon>Bacteria</taxon>
        <taxon>Pseudomonadati</taxon>
        <taxon>Pseudomonadota</taxon>
        <taxon>Gammaproteobacteria</taxon>
        <taxon>Chromatiales</taxon>
        <taxon>Sedimenticolaceae</taxon>
        <taxon>Candidatus Thiodiazotropha</taxon>
    </lineage>
</organism>
<dbReference type="InterPro" id="IPR020458">
    <property type="entry name" value="Znf_DskA_TraR_CS"/>
</dbReference>
<keyword evidence="1 5" id="KW-0963">Cytoplasm</keyword>
<comment type="similarity">
    <text evidence="5">Belongs to the DksA family.</text>
</comment>
<evidence type="ECO:0000256" key="1">
    <source>
        <dbReference type="ARBA" id="ARBA00022490"/>
    </source>
</evidence>
<dbReference type="InterPro" id="IPR037187">
    <property type="entry name" value="DnaK_N"/>
</dbReference>
<gene>
    <name evidence="5 10" type="primary">dksA</name>
    <name evidence="10" type="ORF">KME65_02125</name>
</gene>
<reference evidence="10 11" key="1">
    <citation type="submission" date="2021-05" db="EMBL/GenBank/DDBJ databases">
        <title>Genetic and Functional Diversity in Clade A Lucinid endosymbionts from the Bahamas.</title>
        <authorList>
            <person name="Giani N.M."/>
            <person name="Engel A.S."/>
            <person name="Campbell B.J."/>
        </authorList>
    </citation>
    <scope>NUCLEOTIDE SEQUENCE [LARGE SCALE GENOMIC DNA]</scope>
    <source>
        <strain evidence="10">LUC16012Gg_MoonRockCtena</strain>
    </source>
</reference>
<protein>
    <recommendedName>
        <fullName evidence="5">RNA polymerase-binding transcription factor DksA</fullName>
    </recommendedName>
</protein>
<comment type="subunit">
    <text evidence="5">Interacts directly with the RNA polymerase.</text>
</comment>
<dbReference type="GO" id="GO:0010468">
    <property type="term" value="P:regulation of gene expression"/>
    <property type="evidence" value="ECO:0007669"/>
    <property type="project" value="UniProtKB-UniRule"/>
</dbReference>
<evidence type="ECO:0000256" key="4">
    <source>
        <dbReference type="ARBA" id="ARBA00022833"/>
    </source>
</evidence>
<feature type="zinc finger region" description="dksA C4-type" evidence="6">
    <location>
        <begin position="109"/>
        <end position="133"/>
    </location>
</feature>
<dbReference type="PANTHER" id="PTHR33823:SF2">
    <property type="entry name" value="RNA POLYMERASE-BINDING TRANSCRIPTION FACTOR DKSA"/>
    <property type="match status" value="1"/>
</dbReference>
<dbReference type="SUPFAM" id="SSF57716">
    <property type="entry name" value="Glucocorticoid receptor-like (DNA-binding domain)"/>
    <property type="match status" value="1"/>
</dbReference>
<feature type="domain" description="DnaK suppressor protein DksA N-terminal" evidence="9">
    <location>
        <begin position="30"/>
        <end position="101"/>
    </location>
</feature>
<name>A0A944MAY3_9GAMM</name>
<accession>A0A944MAY3</accession>
<evidence type="ECO:0000256" key="6">
    <source>
        <dbReference type="PROSITE-ProRule" id="PRU00510"/>
    </source>
</evidence>
<dbReference type="HAMAP" id="MF_00926">
    <property type="entry name" value="DksA"/>
    <property type="match status" value="1"/>
</dbReference>
<evidence type="ECO:0000256" key="5">
    <source>
        <dbReference type="HAMAP-Rule" id="MF_00926"/>
    </source>
</evidence>
<evidence type="ECO:0000256" key="7">
    <source>
        <dbReference type="SAM" id="MobiDB-lite"/>
    </source>
</evidence>
<comment type="caution">
    <text evidence="5">Lacks conserved residue(s) required for the propagation of feature annotation.</text>
</comment>
<sequence length="151" mass="17304">MKDSKLVQHAQPLGSSDKEPPIDDYMGPHQVAYFKQKLLDWRSTLLDEIDATLAELRHDSHHEVGDEADRAAREAAQTLELRTRDRYRKLLSKIDAALDRIDDGTYGWCEDTGEPIGLARLEARPVTTLCVEAQERRELRERLTGVDHDRN</sequence>
<dbReference type="InterPro" id="IPR048489">
    <property type="entry name" value="DksA_N"/>
</dbReference>
<dbReference type="PROSITE" id="PS51128">
    <property type="entry name" value="ZF_DKSA_2"/>
    <property type="match status" value="1"/>
</dbReference>
<comment type="caution">
    <text evidence="10">The sequence shown here is derived from an EMBL/GenBank/DDBJ whole genome shotgun (WGS) entry which is preliminary data.</text>
</comment>
<evidence type="ECO:0000259" key="8">
    <source>
        <dbReference type="Pfam" id="PF01258"/>
    </source>
</evidence>
<evidence type="ECO:0000256" key="2">
    <source>
        <dbReference type="ARBA" id="ARBA00022723"/>
    </source>
</evidence>
<dbReference type="Pfam" id="PF21157">
    <property type="entry name" value="DksA_N"/>
    <property type="match status" value="1"/>
</dbReference>
<dbReference type="PANTHER" id="PTHR33823">
    <property type="entry name" value="RNA POLYMERASE-BINDING TRANSCRIPTION FACTOR DKSA-RELATED"/>
    <property type="match status" value="1"/>
</dbReference>
<feature type="domain" description="Zinc finger DksA/TraR C4-type" evidence="8">
    <location>
        <begin position="104"/>
        <end position="138"/>
    </location>
</feature>
<feature type="region of interest" description="Disordered" evidence="7">
    <location>
        <begin position="1"/>
        <end position="24"/>
    </location>
</feature>
<dbReference type="Gene3D" id="1.20.120.910">
    <property type="entry name" value="DksA, coiled-coil domain"/>
    <property type="match status" value="1"/>
</dbReference>
<dbReference type="NCBIfam" id="TIGR02420">
    <property type="entry name" value="dksA"/>
    <property type="match status" value="1"/>
</dbReference>
<dbReference type="InterPro" id="IPR012784">
    <property type="entry name" value="DksA_RNA_pol-bd"/>
</dbReference>
<proteinExistence type="inferred from homology"/>
<comment type="subcellular location">
    <subcellularLocation>
        <location evidence="5">Cytoplasm</location>
    </subcellularLocation>
</comment>
<dbReference type="GO" id="GO:0005737">
    <property type="term" value="C:cytoplasm"/>
    <property type="evidence" value="ECO:0007669"/>
    <property type="project" value="UniProtKB-SubCell"/>
</dbReference>